<keyword evidence="6" id="KW-0560">Oxidoreductase</keyword>
<dbReference type="PANTHER" id="PTHR35457:SF1">
    <property type="entry name" value="HEME A SYNTHASE"/>
    <property type="match status" value="1"/>
</dbReference>
<evidence type="ECO:0000256" key="4">
    <source>
        <dbReference type="ARBA" id="ARBA00022723"/>
    </source>
</evidence>
<evidence type="ECO:0000256" key="5">
    <source>
        <dbReference type="ARBA" id="ARBA00022989"/>
    </source>
</evidence>
<proteinExistence type="predicted"/>
<evidence type="ECO:0000256" key="9">
    <source>
        <dbReference type="ARBA" id="ARBA00023136"/>
    </source>
</evidence>
<keyword evidence="10" id="KW-1015">Disulfide bond</keyword>
<dbReference type="GO" id="GO:0006784">
    <property type="term" value="P:heme A biosynthetic process"/>
    <property type="evidence" value="ECO:0007669"/>
    <property type="project" value="InterPro"/>
</dbReference>
<feature type="transmembrane region" description="Helical" evidence="12">
    <location>
        <begin position="7"/>
        <end position="29"/>
    </location>
</feature>
<evidence type="ECO:0000256" key="8">
    <source>
        <dbReference type="ARBA" id="ARBA00023133"/>
    </source>
</evidence>
<keyword evidence="9 12" id="KW-0472">Membrane</keyword>
<evidence type="ECO:0000256" key="1">
    <source>
        <dbReference type="ARBA" id="ARBA00004141"/>
    </source>
</evidence>
<evidence type="ECO:0000256" key="10">
    <source>
        <dbReference type="ARBA" id="ARBA00023157"/>
    </source>
</evidence>
<reference evidence="13 14" key="1">
    <citation type="submission" date="2016-10" db="EMBL/GenBank/DDBJ databases">
        <authorList>
            <person name="Varghese N."/>
            <person name="Submissions S."/>
        </authorList>
    </citation>
    <scope>NUCLEOTIDE SEQUENCE [LARGE SCALE GENOMIC DNA]</scope>
    <source>
        <strain evidence="13 14">IAM 15147</strain>
    </source>
</reference>
<feature type="transmembrane region" description="Helical" evidence="12">
    <location>
        <begin position="92"/>
        <end position="115"/>
    </location>
</feature>
<evidence type="ECO:0000256" key="2">
    <source>
        <dbReference type="ARBA" id="ARBA00022475"/>
    </source>
</evidence>
<feature type="transmembrane region" description="Helical" evidence="12">
    <location>
        <begin position="67"/>
        <end position="85"/>
    </location>
</feature>
<organism evidence="13 14">
    <name type="scientific">Agrococcus baldri</name>
    <dbReference type="NCBI Taxonomy" id="153730"/>
    <lineage>
        <taxon>Bacteria</taxon>
        <taxon>Bacillati</taxon>
        <taxon>Actinomycetota</taxon>
        <taxon>Actinomycetes</taxon>
        <taxon>Micrococcales</taxon>
        <taxon>Microbacteriaceae</taxon>
        <taxon>Agrococcus</taxon>
    </lineage>
</organism>
<feature type="transmembrane region" description="Helical" evidence="12">
    <location>
        <begin position="207"/>
        <end position="225"/>
    </location>
</feature>
<protein>
    <submittedName>
        <fullName evidence="13">Cytochrome c oxidase assembly protein subunit 15</fullName>
    </submittedName>
</protein>
<comment type="subcellular location">
    <subcellularLocation>
        <location evidence="1">Membrane</location>
        <topology evidence="1">Multi-pass membrane protein</topology>
    </subcellularLocation>
</comment>
<keyword evidence="4" id="KW-0479">Metal-binding</keyword>
<dbReference type="GO" id="GO:0046872">
    <property type="term" value="F:metal ion binding"/>
    <property type="evidence" value="ECO:0007669"/>
    <property type="project" value="UniProtKB-KW"/>
</dbReference>
<keyword evidence="8" id="KW-0350">Heme biosynthesis</keyword>
<sequence length="308" mass="31520">MLTRSRSLMIAAWTTLVTQIVIVGTGGAVRLTGSGLGCSQWPNCTPGSFTPVPEQGIHGIIEFANRVNGGIVVGVAAVMLVMALVQRAGRLIVTLAALILGLTVAQALIGAVVVWMELRPDTVGVHFYLSVILVGLAAVLAWKVVVGPAGPRTAPRWQSLLVHAMTLVLAIVIFVGVLTTGSGPHAGDGGAARNGLDPAIMQHVHAIPGYVLLALVLGVVVAAAVRGPRAHLRWSLALLGMILVQIVIGIVQSDTGLPVLLVGIHMVVSVVITALGVATVLSLRPSVRADASTDVADALDAAQAPASA</sequence>
<gene>
    <name evidence="13" type="ORF">SAMN04487783_2628</name>
</gene>
<accession>A0AA94L0R0</accession>
<dbReference type="AlphaFoldDB" id="A0AA94L0R0"/>
<dbReference type="RefSeq" id="WP_318255576.1">
    <property type="nucleotide sequence ID" value="NZ_FOZN01000004.1"/>
</dbReference>
<dbReference type="GO" id="GO:0016491">
    <property type="term" value="F:oxidoreductase activity"/>
    <property type="evidence" value="ECO:0007669"/>
    <property type="project" value="UniProtKB-KW"/>
</dbReference>
<feature type="transmembrane region" description="Helical" evidence="12">
    <location>
        <begin position="232"/>
        <end position="251"/>
    </location>
</feature>
<evidence type="ECO:0000256" key="7">
    <source>
        <dbReference type="ARBA" id="ARBA00023004"/>
    </source>
</evidence>
<keyword evidence="7" id="KW-0408">Iron</keyword>
<feature type="transmembrane region" description="Helical" evidence="12">
    <location>
        <begin position="257"/>
        <end position="283"/>
    </location>
</feature>
<dbReference type="Pfam" id="PF02628">
    <property type="entry name" value="COX15-CtaA"/>
    <property type="match status" value="1"/>
</dbReference>
<dbReference type="Proteomes" id="UP000198506">
    <property type="component" value="Unassembled WGS sequence"/>
</dbReference>
<comment type="pathway">
    <text evidence="11">Porphyrin-containing compound metabolism.</text>
</comment>
<dbReference type="InterPro" id="IPR050450">
    <property type="entry name" value="COX15/CtaA_HemeA_synthase"/>
</dbReference>
<keyword evidence="2" id="KW-1003">Cell membrane</keyword>
<dbReference type="InterPro" id="IPR003780">
    <property type="entry name" value="COX15/CtaA_fam"/>
</dbReference>
<evidence type="ECO:0000256" key="11">
    <source>
        <dbReference type="ARBA" id="ARBA00023444"/>
    </source>
</evidence>
<evidence type="ECO:0000313" key="13">
    <source>
        <dbReference type="EMBL" id="SFS18379.1"/>
    </source>
</evidence>
<dbReference type="EMBL" id="FOZN01000004">
    <property type="protein sequence ID" value="SFS18379.1"/>
    <property type="molecule type" value="Genomic_DNA"/>
</dbReference>
<keyword evidence="5 12" id="KW-1133">Transmembrane helix</keyword>
<dbReference type="PANTHER" id="PTHR35457">
    <property type="entry name" value="HEME A SYNTHASE"/>
    <property type="match status" value="1"/>
</dbReference>
<evidence type="ECO:0000256" key="12">
    <source>
        <dbReference type="SAM" id="Phobius"/>
    </source>
</evidence>
<feature type="transmembrane region" description="Helical" evidence="12">
    <location>
        <begin position="127"/>
        <end position="145"/>
    </location>
</feature>
<keyword evidence="14" id="KW-1185">Reference proteome</keyword>
<keyword evidence="3 12" id="KW-0812">Transmembrane</keyword>
<name>A0AA94L0R0_9MICO</name>
<evidence type="ECO:0000313" key="14">
    <source>
        <dbReference type="Proteomes" id="UP000198506"/>
    </source>
</evidence>
<comment type="caution">
    <text evidence="13">The sequence shown here is derived from an EMBL/GenBank/DDBJ whole genome shotgun (WGS) entry which is preliminary data.</text>
</comment>
<evidence type="ECO:0000256" key="3">
    <source>
        <dbReference type="ARBA" id="ARBA00022692"/>
    </source>
</evidence>
<dbReference type="GO" id="GO:0016020">
    <property type="term" value="C:membrane"/>
    <property type="evidence" value="ECO:0007669"/>
    <property type="project" value="UniProtKB-SubCell"/>
</dbReference>
<evidence type="ECO:0000256" key="6">
    <source>
        <dbReference type="ARBA" id="ARBA00023002"/>
    </source>
</evidence>
<feature type="transmembrane region" description="Helical" evidence="12">
    <location>
        <begin position="157"/>
        <end position="178"/>
    </location>
</feature>